<keyword evidence="2" id="KW-1185">Reference proteome</keyword>
<gene>
    <name evidence="1" type="ORF">FA047_17390</name>
</gene>
<evidence type="ECO:0000313" key="1">
    <source>
        <dbReference type="EMBL" id="TKC04358.1"/>
    </source>
</evidence>
<dbReference type="Proteomes" id="UP000307244">
    <property type="component" value="Unassembled WGS sequence"/>
</dbReference>
<dbReference type="EMBL" id="SWBQ01000005">
    <property type="protein sequence ID" value="TKC04358.1"/>
    <property type="molecule type" value="Genomic_DNA"/>
</dbReference>
<dbReference type="RefSeq" id="WP_136837351.1">
    <property type="nucleotide sequence ID" value="NZ_SWBQ01000005.1"/>
</dbReference>
<protein>
    <recommendedName>
        <fullName evidence="3">RES domain-containing protein</fullName>
    </recommendedName>
</protein>
<dbReference type="OrthoDB" id="761393at2"/>
<organism evidence="1 2">
    <name type="scientific">Pedobacter frigoris</name>
    <dbReference type="NCBI Taxonomy" id="2571272"/>
    <lineage>
        <taxon>Bacteria</taxon>
        <taxon>Pseudomonadati</taxon>
        <taxon>Bacteroidota</taxon>
        <taxon>Sphingobacteriia</taxon>
        <taxon>Sphingobacteriales</taxon>
        <taxon>Sphingobacteriaceae</taxon>
        <taxon>Pedobacter</taxon>
    </lineage>
</organism>
<evidence type="ECO:0008006" key="3">
    <source>
        <dbReference type="Google" id="ProtNLM"/>
    </source>
</evidence>
<proteinExistence type="predicted"/>
<sequence length="311" mass="35305">MDVYFRNVRELKRKLKSIEELNLENTPLSKISNIINKELFVPVTVAKIHAGQYVERVRINAVGEIFKHKQELSYRSDPENIKNYGRANSPGNSIFYGSVKSSLVSSPRIVALAETEEALQGELKGNRDKKLIMTVGKWIVKKDILVSEMVFKRDAINAISEVKMAFDFHSNLIKQNQPSDIAKQSILLLEYFSEVMSKRTTKNSDYKISAAFSESILRSPNIGGILFQSVQANFEGTNVALKPEIVEDCLFLEEALMVLVEIRGKRVFLDNIATTGTLKPNQTIFEWKLLKRTPNKIIEDYFLSGTLPEIK</sequence>
<name>A0A4U1CE04_9SPHI</name>
<accession>A0A4U1CE04</accession>
<comment type="caution">
    <text evidence="1">The sequence shown here is derived from an EMBL/GenBank/DDBJ whole genome shotgun (WGS) entry which is preliminary data.</text>
</comment>
<dbReference type="AlphaFoldDB" id="A0A4U1CE04"/>
<evidence type="ECO:0000313" key="2">
    <source>
        <dbReference type="Proteomes" id="UP000307244"/>
    </source>
</evidence>
<reference evidence="1 2" key="1">
    <citation type="submission" date="2019-04" db="EMBL/GenBank/DDBJ databases">
        <title>Pedobacter sp. RP-3-15 sp. nov., isolated from Arctic soil.</title>
        <authorList>
            <person name="Dahal R.H."/>
            <person name="Kim D.-U."/>
        </authorList>
    </citation>
    <scope>NUCLEOTIDE SEQUENCE [LARGE SCALE GENOMIC DNA]</scope>
    <source>
        <strain evidence="1 2">RP-3-15</strain>
    </source>
</reference>